<reference evidence="9" key="1">
    <citation type="submission" date="2020-08" db="EMBL/GenBank/DDBJ databases">
        <title>Genome public.</title>
        <authorList>
            <person name="Liu C."/>
            <person name="Sun Q."/>
        </authorList>
    </citation>
    <scope>NUCLEOTIDE SEQUENCE</scope>
    <source>
        <strain evidence="9">NSJ-50</strain>
    </source>
</reference>
<evidence type="ECO:0000256" key="5">
    <source>
        <dbReference type="ARBA" id="ARBA00022989"/>
    </source>
</evidence>
<dbReference type="Proteomes" id="UP000647416">
    <property type="component" value="Unassembled WGS sequence"/>
</dbReference>
<name>A0A926IS17_9FIRM</name>
<feature type="transmembrane region" description="Helical" evidence="7">
    <location>
        <begin position="16"/>
        <end position="37"/>
    </location>
</feature>
<evidence type="ECO:0000313" key="9">
    <source>
        <dbReference type="EMBL" id="MBC8595919.1"/>
    </source>
</evidence>
<keyword evidence="3" id="KW-1003">Cell membrane</keyword>
<dbReference type="SUPFAM" id="SSF161098">
    <property type="entry name" value="MetI-like"/>
    <property type="match status" value="1"/>
</dbReference>
<evidence type="ECO:0000256" key="6">
    <source>
        <dbReference type="ARBA" id="ARBA00023136"/>
    </source>
</evidence>
<dbReference type="InterPro" id="IPR035906">
    <property type="entry name" value="MetI-like_sf"/>
</dbReference>
<sequence>MSKTHNKISDSREDKIFNIIIHIIIALLLVIIAYPLIFVVSSSFSSKEAVTNGRVFLLPVDFSLEGYEAVFKKNDVIIGYRNTFIYTIIGTSINLFLTMIAAYPLSRRDLPFGKGLTLLFTFTMIFSGGMIPTYMLVKSVGLINKPAVMVLVGSISAYNLIIARTFIQNNIPTELLEASRIDGCSDFLYFAKIVLPLSKSVIAVLTLYYAITHWNSYFNAFIYLNNRKYWPLQLYLREILLENQIDASQIADPDLQEAKQGMANLLKYSLIVVSTIPVMLLYPFIQKHFVTGVMIGSVKG</sequence>
<feature type="domain" description="ABC transmembrane type-1" evidence="8">
    <location>
        <begin position="80"/>
        <end position="281"/>
    </location>
</feature>
<keyword evidence="6 7" id="KW-0472">Membrane</keyword>
<dbReference type="EMBL" id="JACRTE010000003">
    <property type="protein sequence ID" value="MBC8595919.1"/>
    <property type="molecule type" value="Genomic_DNA"/>
</dbReference>
<evidence type="ECO:0000256" key="1">
    <source>
        <dbReference type="ARBA" id="ARBA00004651"/>
    </source>
</evidence>
<keyword evidence="4 7" id="KW-0812">Transmembrane</keyword>
<dbReference type="AlphaFoldDB" id="A0A926IS17"/>
<keyword evidence="5 7" id="KW-1133">Transmembrane helix</keyword>
<keyword evidence="10" id="KW-1185">Reference proteome</keyword>
<evidence type="ECO:0000259" key="8">
    <source>
        <dbReference type="PROSITE" id="PS50928"/>
    </source>
</evidence>
<proteinExistence type="inferred from homology"/>
<organism evidence="9 10">
    <name type="scientific">Qingrenia yutianensis</name>
    <dbReference type="NCBI Taxonomy" id="2763676"/>
    <lineage>
        <taxon>Bacteria</taxon>
        <taxon>Bacillati</taxon>
        <taxon>Bacillota</taxon>
        <taxon>Clostridia</taxon>
        <taxon>Eubacteriales</taxon>
        <taxon>Oscillospiraceae</taxon>
        <taxon>Qingrenia</taxon>
    </lineage>
</organism>
<dbReference type="Pfam" id="PF00528">
    <property type="entry name" value="BPD_transp_1"/>
    <property type="match status" value="1"/>
</dbReference>
<dbReference type="GO" id="GO:0005886">
    <property type="term" value="C:plasma membrane"/>
    <property type="evidence" value="ECO:0007669"/>
    <property type="project" value="UniProtKB-SubCell"/>
</dbReference>
<feature type="transmembrane region" description="Helical" evidence="7">
    <location>
        <begin position="265"/>
        <end position="285"/>
    </location>
</feature>
<gene>
    <name evidence="9" type="ORF">H8706_03425</name>
</gene>
<comment type="caution">
    <text evidence="9">The sequence shown here is derived from an EMBL/GenBank/DDBJ whole genome shotgun (WGS) entry which is preliminary data.</text>
</comment>
<comment type="subcellular location">
    <subcellularLocation>
        <location evidence="1 7">Cell membrane</location>
        <topology evidence="1 7">Multi-pass membrane protein</topology>
    </subcellularLocation>
</comment>
<dbReference type="Gene3D" id="1.10.3720.10">
    <property type="entry name" value="MetI-like"/>
    <property type="match status" value="1"/>
</dbReference>
<evidence type="ECO:0000256" key="7">
    <source>
        <dbReference type="RuleBase" id="RU363032"/>
    </source>
</evidence>
<dbReference type="GO" id="GO:0055085">
    <property type="term" value="P:transmembrane transport"/>
    <property type="evidence" value="ECO:0007669"/>
    <property type="project" value="InterPro"/>
</dbReference>
<evidence type="ECO:0000256" key="2">
    <source>
        <dbReference type="ARBA" id="ARBA00022448"/>
    </source>
</evidence>
<accession>A0A926IS17</accession>
<feature type="transmembrane region" description="Helical" evidence="7">
    <location>
        <begin position="147"/>
        <end position="167"/>
    </location>
</feature>
<evidence type="ECO:0000313" key="10">
    <source>
        <dbReference type="Proteomes" id="UP000647416"/>
    </source>
</evidence>
<dbReference type="InterPro" id="IPR000515">
    <property type="entry name" value="MetI-like"/>
</dbReference>
<keyword evidence="2 7" id="KW-0813">Transport</keyword>
<evidence type="ECO:0000256" key="3">
    <source>
        <dbReference type="ARBA" id="ARBA00022475"/>
    </source>
</evidence>
<comment type="similarity">
    <text evidence="7">Belongs to the binding-protein-dependent transport system permease family.</text>
</comment>
<feature type="transmembrane region" description="Helical" evidence="7">
    <location>
        <begin position="115"/>
        <end position="135"/>
    </location>
</feature>
<dbReference type="PANTHER" id="PTHR43744:SF9">
    <property type="entry name" value="POLYGALACTURONAN_RHAMNOGALACTURONAN TRANSPORT SYSTEM PERMEASE PROTEIN YTCP"/>
    <property type="match status" value="1"/>
</dbReference>
<evidence type="ECO:0000256" key="4">
    <source>
        <dbReference type="ARBA" id="ARBA00022692"/>
    </source>
</evidence>
<feature type="transmembrane region" description="Helical" evidence="7">
    <location>
        <begin position="187"/>
        <end position="211"/>
    </location>
</feature>
<dbReference type="RefSeq" id="WP_262431498.1">
    <property type="nucleotide sequence ID" value="NZ_JACRTE010000003.1"/>
</dbReference>
<dbReference type="CDD" id="cd06261">
    <property type="entry name" value="TM_PBP2"/>
    <property type="match status" value="1"/>
</dbReference>
<dbReference type="PROSITE" id="PS50928">
    <property type="entry name" value="ABC_TM1"/>
    <property type="match status" value="1"/>
</dbReference>
<feature type="transmembrane region" description="Helical" evidence="7">
    <location>
        <begin position="84"/>
        <end position="103"/>
    </location>
</feature>
<protein>
    <submittedName>
        <fullName evidence="9">Carbohydrate ABC transporter permease</fullName>
    </submittedName>
</protein>
<dbReference type="PANTHER" id="PTHR43744">
    <property type="entry name" value="ABC TRANSPORTER PERMEASE PROTEIN MG189-RELATED-RELATED"/>
    <property type="match status" value="1"/>
</dbReference>